<feature type="region of interest" description="Disordered" evidence="1">
    <location>
        <begin position="22"/>
        <end position="49"/>
    </location>
</feature>
<dbReference type="EMBL" id="BRYB01004409">
    <property type="protein sequence ID" value="GMI30442.1"/>
    <property type="molecule type" value="Genomic_DNA"/>
</dbReference>
<keyword evidence="2" id="KW-0812">Transmembrane</keyword>
<feature type="region of interest" description="Disordered" evidence="1">
    <location>
        <begin position="1632"/>
        <end position="1666"/>
    </location>
</feature>
<dbReference type="InterPro" id="IPR023393">
    <property type="entry name" value="START-like_dom_sf"/>
</dbReference>
<feature type="transmembrane region" description="Helical" evidence="2">
    <location>
        <begin position="1347"/>
        <end position="1369"/>
    </location>
</feature>
<feature type="transmembrane region" description="Helical" evidence="2">
    <location>
        <begin position="1396"/>
        <end position="1418"/>
    </location>
</feature>
<evidence type="ECO:0000256" key="2">
    <source>
        <dbReference type="SAM" id="Phobius"/>
    </source>
</evidence>
<keyword evidence="2" id="KW-1133">Transmembrane helix</keyword>
<accession>A0ABQ6MR54</accession>
<feature type="transmembrane region" description="Helical" evidence="2">
    <location>
        <begin position="1184"/>
        <end position="1206"/>
    </location>
</feature>
<protein>
    <submittedName>
        <fullName evidence="3">Uncharacterized protein</fullName>
    </submittedName>
</protein>
<keyword evidence="2" id="KW-0472">Membrane</keyword>
<dbReference type="Gene3D" id="3.30.530.20">
    <property type="match status" value="1"/>
</dbReference>
<evidence type="ECO:0000313" key="3">
    <source>
        <dbReference type="EMBL" id="GMI30442.1"/>
    </source>
</evidence>
<evidence type="ECO:0000256" key="1">
    <source>
        <dbReference type="SAM" id="MobiDB-lite"/>
    </source>
</evidence>
<keyword evidence="4" id="KW-1185">Reference proteome</keyword>
<dbReference type="Proteomes" id="UP001165060">
    <property type="component" value="Unassembled WGS sequence"/>
</dbReference>
<feature type="transmembrane region" description="Helical" evidence="2">
    <location>
        <begin position="1482"/>
        <end position="1505"/>
    </location>
</feature>
<proteinExistence type="predicted"/>
<feature type="transmembrane region" description="Helical" evidence="2">
    <location>
        <begin position="1430"/>
        <end position="1451"/>
    </location>
</feature>
<name>A0ABQ6MR54_9STRA</name>
<organism evidence="3 4">
    <name type="scientific">Tetraparma gracilis</name>
    <dbReference type="NCBI Taxonomy" id="2962635"/>
    <lineage>
        <taxon>Eukaryota</taxon>
        <taxon>Sar</taxon>
        <taxon>Stramenopiles</taxon>
        <taxon>Ochrophyta</taxon>
        <taxon>Bolidophyceae</taxon>
        <taxon>Parmales</taxon>
        <taxon>Triparmaceae</taxon>
        <taxon>Tetraparma</taxon>
    </lineage>
</organism>
<comment type="caution">
    <text evidence="3">The sequence shown here is derived from an EMBL/GenBank/DDBJ whole genome shotgun (WGS) entry which is preliminary data.</text>
</comment>
<evidence type="ECO:0000313" key="4">
    <source>
        <dbReference type="Proteomes" id="UP001165060"/>
    </source>
</evidence>
<gene>
    <name evidence="3" type="ORF">TeGR_g6680</name>
</gene>
<sequence length="1739" mass="191391">MLAFEPAPLLPADFLLASAEAGGAAGGSAPPQPALGRREDRDTGTRAVAPSASEVASYAAAPAAPSGTLGRVFGCFFVRPLSPTLCQVTLVRRLEGYAKGRQSGLKLLRLMSPMPDLFLHCQRPDGEVDAELRELFALRATLLPPPPPPPPSDPVLAAFLSSPSDALSTFSPLRSPSPFRAHFSRRHPSHPFPYHLSSTSVNAPPLQALAWLLEPACSARLPPGRAGARHTVADDGNAKRVVAVDAMPYPLSPAHRATRMTWHVDPNCPGGYVVLWSPSGGDIDRRPALRVEHSGLFLVRPAAPLGCEVTAVSHVHCPSSRLFPLLAGGEVAGEVGGLAGDLRWQFERDEESDREARTRKEEVVTASSGGGLREEEAECYNRGMVMSQKIQTMLKKKMWKLRSPDQQVKMSMAYTDGGSKVILKGEVTVAVNPEEAVAFLSSPQLHQRRRRNGERYCVAARYVPASDHALLFRELLDFRLPGARPRLMLGESVWKKNANGSYGISTASFEAKDRRAVDNGLGGVAYDIEGTTAMVFKTHTKVTGVAARNSAQGSATQIGSFGSSVNIIHVDGDSPASSPSKPGDLAGDWAATGPTKLPATEVVYYATFDVNILQPFTRRHGIEAMQHLCELRLGLRHKDVKDVRHNLLNSTRLILKKEKPRLYSPEEHTIIKDSAKTFVSFLNQPWTKKKRVKMKDPLITCHECTLEDGQTYCHVEMPHVRANSWEVTAFLWNFESTVFHPAGDGGELVRRVVKRVNGRNQIVTAVESSGRGKGLREVVGKMVFQKITSKHHVVCLVNEDFAGVSLSNASLGSDASGSSMSLAAGGGGGGAFASVLRRNSSQLDFAESMNDIGANTSFRRTSMDSGSASWAKMLAEKGSKGNGGASSYGASFLGGKESSGSLKSLFQRNLTKRDDRFFFTANVEQTGEKQTKVNVVFAHNKSINRRIRSSRMEVRMMSRLCEHFLHHRTLEELDENDGVAIGRLMSAEMMRFHIYYHVYNIVNIVKVWRWARRRTLYGRVTREKGEFMEKRIAKIIRRYDGLRDFSARYEWFLPLLTKVYSHSEFGFGGGHDGDLAWVGRKRLNNLYKADGDVMGNRLVKLFGLTVNHDVAVSALTAEFKGLQESCSMHPFLVPVLDEMARATVTRITTKKVVFAASATFFSLADVVTDAFTVKVYYDMGASNYGVFLVGLIFLSLFLQLLLCVALHSEDTVAMLKECLYTLLYIKPGVNALRVSTKQEQSGHERVDSISELLYFKSVELFAESIPCSVIQVLAITAKPGAVTAMQALSLLASVGSAAHTTSFVSFLIDADPINRSEYPIYYGAIPADGVGKNLMKVHLRLMSASQLLSRSLCFGLIYGISAKWLAMYLGAETGLFVLYKVLRGDFLYSLLLPKRLALSMSLLLRIVAHIITTFTAMLELRHPRELGGAAYFGILLGNQVLCYVAILFYGMSEQAAAAFEAAAQEPSWWADPSFDFNAYVRLLWQVQVVLSFIFAANFAAIVFWCKAPYRRWFWSTMAMPAYCKAAYDVSSDETRMKMITAFSRHTWVSHKADIEAWIAERWEHWKMTKPLFWTARVVSRIPVDLLPEHERKYLTSDEDAAGGGNEVVAGSKQKVVAIAHILALGLRADHPDEGDLAKSGARSGRRRRSVSGRSVGESTGRDAGRVEEDVKKISDIKKKFKMGAHKAARIGSWKARARVGEGGGVAEDVGTEEAKESVVQAVDTAMTEDEEEEEEEEER</sequence>
<reference evidence="3 4" key="1">
    <citation type="journal article" date="2023" name="Commun. Biol.">
        <title>Genome analysis of Parmales, the sister group of diatoms, reveals the evolutionary specialization of diatoms from phago-mixotrophs to photoautotrophs.</title>
        <authorList>
            <person name="Ban H."/>
            <person name="Sato S."/>
            <person name="Yoshikawa S."/>
            <person name="Yamada K."/>
            <person name="Nakamura Y."/>
            <person name="Ichinomiya M."/>
            <person name="Sato N."/>
            <person name="Blanc-Mathieu R."/>
            <person name="Endo H."/>
            <person name="Kuwata A."/>
            <person name="Ogata H."/>
        </authorList>
    </citation>
    <scope>NUCLEOTIDE SEQUENCE [LARGE SCALE GENOMIC DNA]</scope>
</reference>